<dbReference type="RefSeq" id="WP_184821293.1">
    <property type="nucleotide sequence ID" value="NZ_JACHMM010000001.1"/>
</dbReference>
<dbReference type="EMBL" id="JACHMM010000001">
    <property type="protein sequence ID" value="MBB5787316.1"/>
    <property type="molecule type" value="Genomic_DNA"/>
</dbReference>
<proteinExistence type="predicted"/>
<name>A0A7W9LKP4_9ACTN</name>
<protein>
    <recommendedName>
        <fullName evidence="4">Secreted protein</fullName>
    </recommendedName>
</protein>
<accession>A0A7W9LKP4</accession>
<sequence length="87" mass="9471">MRLASRLATTGVVAAFAVGGLLTGPAQATPDRAPTTVTAQSSGTVWCTKGLADCRSKRNVYVYLGCWASPVRPAQWYPGWYQFDWRC</sequence>
<keyword evidence="3" id="KW-1185">Reference proteome</keyword>
<organism evidence="2 3">
    <name type="scientific">Jiangella mangrovi</name>
    <dbReference type="NCBI Taxonomy" id="1524084"/>
    <lineage>
        <taxon>Bacteria</taxon>
        <taxon>Bacillati</taxon>
        <taxon>Actinomycetota</taxon>
        <taxon>Actinomycetes</taxon>
        <taxon>Jiangellales</taxon>
        <taxon>Jiangellaceae</taxon>
        <taxon>Jiangella</taxon>
    </lineage>
</organism>
<keyword evidence="1" id="KW-0732">Signal</keyword>
<dbReference type="AlphaFoldDB" id="A0A7W9LKP4"/>
<reference evidence="2 3" key="1">
    <citation type="submission" date="2020-08" db="EMBL/GenBank/DDBJ databases">
        <title>Sequencing the genomes of 1000 actinobacteria strains.</title>
        <authorList>
            <person name="Klenk H.-P."/>
        </authorList>
    </citation>
    <scope>NUCLEOTIDE SEQUENCE [LARGE SCALE GENOMIC DNA]</scope>
    <source>
        <strain evidence="2 3">DSM 102122</strain>
    </source>
</reference>
<evidence type="ECO:0008006" key="4">
    <source>
        <dbReference type="Google" id="ProtNLM"/>
    </source>
</evidence>
<dbReference type="Proteomes" id="UP000542813">
    <property type="component" value="Unassembled WGS sequence"/>
</dbReference>
<gene>
    <name evidence="2" type="ORF">HD601_001891</name>
</gene>
<feature type="signal peptide" evidence="1">
    <location>
        <begin position="1"/>
        <end position="28"/>
    </location>
</feature>
<comment type="caution">
    <text evidence="2">The sequence shown here is derived from an EMBL/GenBank/DDBJ whole genome shotgun (WGS) entry which is preliminary data.</text>
</comment>
<evidence type="ECO:0000256" key="1">
    <source>
        <dbReference type="SAM" id="SignalP"/>
    </source>
</evidence>
<evidence type="ECO:0000313" key="2">
    <source>
        <dbReference type="EMBL" id="MBB5787316.1"/>
    </source>
</evidence>
<evidence type="ECO:0000313" key="3">
    <source>
        <dbReference type="Proteomes" id="UP000542813"/>
    </source>
</evidence>
<feature type="chain" id="PRO_5030552615" description="Secreted protein" evidence="1">
    <location>
        <begin position="29"/>
        <end position="87"/>
    </location>
</feature>